<evidence type="ECO:0008006" key="2">
    <source>
        <dbReference type="Google" id="ProtNLM"/>
    </source>
</evidence>
<dbReference type="EMBL" id="BARW01038536">
    <property type="protein sequence ID" value="GAJ23378.1"/>
    <property type="molecule type" value="Genomic_DNA"/>
</dbReference>
<comment type="caution">
    <text evidence="1">The sequence shown here is derived from an EMBL/GenBank/DDBJ whole genome shotgun (WGS) entry which is preliminary data.</text>
</comment>
<gene>
    <name evidence="1" type="ORF">S12H4_59109</name>
</gene>
<proteinExistence type="predicted"/>
<evidence type="ECO:0000313" key="1">
    <source>
        <dbReference type="EMBL" id="GAJ23378.1"/>
    </source>
</evidence>
<accession>X1V0V6</accession>
<feature type="non-terminal residue" evidence="1">
    <location>
        <position position="1"/>
    </location>
</feature>
<organism evidence="1">
    <name type="scientific">marine sediment metagenome</name>
    <dbReference type="NCBI Taxonomy" id="412755"/>
    <lineage>
        <taxon>unclassified sequences</taxon>
        <taxon>metagenomes</taxon>
        <taxon>ecological metagenomes</taxon>
    </lineage>
</organism>
<reference evidence="1" key="1">
    <citation type="journal article" date="2014" name="Front. Microbiol.">
        <title>High frequency of phylogenetically diverse reductive dehalogenase-homologous genes in deep subseafloor sedimentary metagenomes.</title>
        <authorList>
            <person name="Kawai M."/>
            <person name="Futagami T."/>
            <person name="Toyoda A."/>
            <person name="Takaki Y."/>
            <person name="Nishi S."/>
            <person name="Hori S."/>
            <person name="Arai W."/>
            <person name="Tsubouchi T."/>
            <person name="Morono Y."/>
            <person name="Uchiyama I."/>
            <person name="Ito T."/>
            <person name="Fujiyama A."/>
            <person name="Inagaki F."/>
            <person name="Takami H."/>
        </authorList>
    </citation>
    <scope>NUCLEOTIDE SEQUENCE</scope>
    <source>
        <strain evidence="1">Expedition CK06-06</strain>
    </source>
</reference>
<sequence length="35" mass="3656">VTVAVLVSVFIGLASGIYPAMRAARLNPIDALHYG</sequence>
<name>X1V0V6_9ZZZZ</name>
<dbReference type="AlphaFoldDB" id="X1V0V6"/>
<protein>
    <recommendedName>
        <fullName evidence="2">ABC3 transporter permease protein domain-containing protein</fullName>
    </recommendedName>
</protein>